<dbReference type="HOGENOM" id="CLU_071023_2_0_9"/>
<evidence type="ECO:0000313" key="1">
    <source>
        <dbReference type="EMBL" id="EGK59408.1"/>
    </source>
</evidence>
<keyword evidence="2" id="KW-1185">Reference proteome</keyword>
<accession>F5RMV3</accession>
<protein>
    <recommendedName>
        <fullName evidence="3">Rpn family recombination-promoting nuclease/putative transposase</fullName>
    </recommendedName>
</protein>
<dbReference type="EMBL" id="AFHQ01000036">
    <property type="protein sequence ID" value="EGK59408.1"/>
    <property type="molecule type" value="Genomic_DNA"/>
</dbReference>
<dbReference type="eggNOG" id="COG5464">
    <property type="taxonomic scope" value="Bacteria"/>
</dbReference>
<dbReference type="AlphaFoldDB" id="F5RMV3"/>
<dbReference type="NCBIfam" id="TIGR01784">
    <property type="entry name" value="T_den_put_tspse"/>
    <property type="match status" value="1"/>
</dbReference>
<comment type="caution">
    <text evidence="1">The sequence shown here is derived from an EMBL/GenBank/DDBJ whole genome shotgun (WGS) entry which is preliminary data.</text>
</comment>
<sequence>MIDMDLLRKGVYYDDLRQTYIIFICTFDLFGMDERIYTFRNQCMEQPELELGDGTTKIFLNAKGLKGRVDEDLEDFLQYVDGKPARSRFTQEMAQEVESVKRQDEMRREFVTLYMEYQKQRREGAAEGFERGRREGREEGIAEGRTEGRMIGTMRTALKFMNAGTPLKTAAKIADVPEEELRDFAKRNGVSIL</sequence>
<dbReference type="OrthoDB" id="9775482at2"/>
<proteinExistence type="predicted"/>
<dbReference type="Proteomes" id="UP000004067">
    <property type="component" value="Unassembled WGS sequence"/>
</dbReference>
<organism evidence="1 2">
    <name type="scientific">Centipeda periodontii DSM 2778</name>
    <dbReference type="NCBI Taxonomy" id="888060"/>
    <lineage>
        <taxon>Bacteria</taxon>
        <taxon>Bacillati</taxon>
        <taxon>Bacillota</taxon>
        <taxon>Negativicutes</taxon>
        <taxon>Selenomonadales</taxon>
        <taxon>Selenomonadaceae</taxon>
        <taxon>Centipeda</taxon>
    </lineage>
</organism>
<gene>
    <name evidence="1" type="ORF">HMPREF9081_1589</name>
</gene>
<evidence type="ECO:0008006" key="3">
    <source>
        <dbReference type="Google" id="ProtNLM"/>
    </source>
</evidence>
<reference evidence="1 2" key="1">
    <citation type="submission" date="2011-04" db="EMBL/GenBank/DDBJ databases">
        <authorList>
            <person name="Muzny D."/>
            <person name="Qin X."/>
            <person name="Deng J."/>
            <person name="Jiang H."/>
            <person name="Liu Y."/>
            <person name="Qu J."/>
            <person name="Song X.-Z."/>
            <person name="Zhang L."/>
            <person name="Thornton R."/>
            <person name="Coyle M."/>
            <person name="Francisco L."/>
            <person name="Jackson L."/>
            <person name="Javaid M."/>
            <person name="Korchina V."/>
            <person name="Kovar C."/>
            <person name="Mata R."/>
            <person name="Mathew T."/>
            <person name="Ngo R."/>
            <person name="Nguyen L."/>
            <person name="Nguyen N."/>
            <person name="Okwuonu G."/>
            <person name="Ongeri F."/>
            <person name="Pham C."/>
            <person name="Simmons D."/>
            <person name="Wilczek-Boney K."/>
            <person name="Hale W."/>
            <person name="Jakkamsetti A."/>
            <person name="Pham P."/>
            <person name="Ruth R."/>
            <person name="San Lucas F."/>
            <person name="Warren J."/>
            <person name="Zhang J."/>
            <person name="Zhao Z."/>
            <person name="Zhou C."/>
            <person name="Zhu D."/>
            <person name="Lee S."/>
            <person name="Bess C."/>
            <person name="Blankenburg K."/>
            <person name="Forbes L."/>
            <person name="Fu Q."/>
            <person name="Gubbala S."/>
            <person name="Hirani K."/>
            <person name="Jayaseelan J.C."/>
            <person name="Lara F."/>
            <person name="Munidasa M."/>
            <person name="Palculict T."/>
            <person name="Patil S."/>
            <person name="Pu L.-L."/>
            <person name="Saada N."/>
            <person name="Tang L."/>
            <person name="Weissenberger G."/>
            <person name="Zhu Y."/>
            <person name="Hemphill L."/>
            <person name="Shang Y."/>
            <person name="Youmans B."/>
            <person name="Ayvaz T."/>
            <person name="Ross M."/>
            <person name="Santibanez J."/>
            <person name="Aqrawi P."/>
            <person name="Gross S."/>
            <person name="Joshi V."/>
            <person name="Fowler G."/>
            <person name="Nazareth L."/>
            <person name="Reid J."/>
            <person name="Worley K."/>
            <person name="Petrosino J."/>
            <person name="Highlander S."/>
            <person name="Gibbs R."/>
        </authorList>
    </citation>
    <scope>NUCLEOTIDE SEQUENCE [LARGE SCALE GENOMIC DNA]</scope>
    <source>
        <strain evidence="1 2">DSM 2778</strain>
    </source>
</reference>
<evidence type="ECO:0000313" key="2">
    <source>
        <dbReference type="Proteomes" id="UP000004067"/>
    </source>
</evidence>
<dbReference type="STRING" id="888060.HMPREF9081_1589"/>
<name>F5RMV3_9FIRM</name>
<dbReference type="InterPro" id="IPR010106">
    <property type="entry name" value="RpnA"/>
</dbReference>